<proteinExistence type="predicted"/>
<dbReference type="EMBL" id="CAFBND010000077">
    <property type="protein sequence ID" value="CAB4950756.1"/>
    <property type="molecule type" value="Genomic_DNA"/>
</dbReference>
<gene>
    <name evidence="1" type="ORF">UFOPK3752_01636</name>
    <name evidence="2" type="ORF">UFOPK4150_00714</name>
</gene>
<accession>A0A6J7RHM9</accession>
<sequence>MRGHAPEATRPALASGLVRALLPAMVGSLLLGLLAGCATGPTSTAAQQPLPLGTTWRPGLFASGYGPQGLGPSASADVAPTDPSQAVLARVGLTSTDFATGYSVSLVKDGDSLSVASLEFCGATFPSESTRVARRQVVLLDPKKATMGAGSEAVLYGTAADAAGALEQLRAAARACDPTIPFTVAGGKITVTQTATDDIDVTGFVASGSRVLIAASFDDAATTLSARTLTVWQVRGPLLVALQLTHAGTDPFTDKDRTNFHLLASTLATRLASVEPTLTSTL</sequence>
<protein>
    <submittedName>
        <fullName evidence="2">Unannotated protein</fullName>
    </submittedName>
</protein>
<dbReference type="AlphaFoldDB" id="A0A6J7RHM9"/>
<evidence type="ECO:0000313" key="2">
    <source>
        <dbReference type="EMBL" id="CAB5028246.1"/>
    </source>
</evidence>
<evidence type="ECO:0000313" key="1">
    <source>
        <dbReference type="EMBL" id="CAB4950756.1"/>
    </source>
</evidence>
<organism evidence="2">
    <name type="scientific">freshwater metagenome</name>
    <dbReference type="NCBI Taxonomy" id="449393"/>
    <lineage>
        <taxon>unclassified sequences</taxon>
        <taxon>metagenomes</taxon>
        <taxon>ecological metagenomes</taxon>
    </lineage>
</organism>
<reference evidence="2" key="1">
    <citation type="submission" date="2020-05" db="EMBL/GenBank/DDBJ databases">
        <authorList>
            <person name="Chiriac C."/>
            <person name="Salcher M."/>
            <person name="Ghai R."/>
            <person name="Kavagutti S V."/>
        </authorList>
    </citation>
    <scope>NUCLEOTIDE SEQUENCE</scope>
</reference>
<name>A0A6J7RHM9_9ZZZZ</name>
<dbReference type="EMBL" id="CAFBPU010000011">
    <property type="protein sequence ID" value="CAB5028246.1"/>
    <property type="molecule type" value="Genomic_DNA"/>
</dbReference>